<dbReference type="CDD" id="cd05379">
    <property type="entry name" value="CAP_bacterial"/>
    <property type="match status" value="1"/>
</dbReference>
<dbReference type="AlphaFoldDB" id="A0A0D3IJ97"/>
<reference evidence="3" key="1">
    <citation type="journal article" date="2013" name="Nature">
        <title>Pan genome of the phytoplankton Emiliania underpins its global distribution.</title>
        <authorList>
            <person name="Read B.A."/>
            <person name="Kegel J."/>
            <person name="Klute M.J."/>
            <person name="Kuo A."/>
            <person name="Lefebvre S.C."/>
            <person name="Maumus F."/>
            <person name="Mayer C."/>
            <person name="Miller J."/>
            <person name="Monier A."/>
            <person name="Salamov A."/>
            <person name="Young J."/>
            <person name="Aguilar M."/>
            <person name="Claverie J.M."/>
            <person name="Frickenhaus S."/>
            <person name="Gonzalez K."/>
            <person name="Herman E.K."/>
            <person name="Lin Y.C."/>
            <person name="Napier J."/>
            <person name="Ogata H."/>
            <person name="Sarno A.F."/>
            <person name="Shmutz J."/>
            <person name="Schroeder D."/>
            <person name="de Vargas C."/>
            <person name="Verret F."/>
            <person name="von Dassow P."/>
            <person name="Valentin K."/>
            <person name="Van de Peer Y."/>
            <person name="Wheeler G."/>
            <person name="Dacks J.B."/>
            <person name="Delwiche C.F."/>
            <person name="Dyhrman S.T."/>
            <person name="Glockner G."/>
            <person name="John U."/>
            <person name="Richards T."/>
            <person name="Worden A.Z."/>
            <person name="Zhang X."/>
            <person name="Grigoriev I.V."/>
            <person name="Allen A.E."/>
            <person name="Bidle K."/>
            <person name="Borodovsky M."/>
            <person name="Bowler C."/>
            <person name="Brownlee C."/>
            <person name="Cock J.M."/>
            <person name="Elias M."/>
            <person name="Gladyshev V.N."/>
            <person name="Groth M."/>
            <person name="Guda C."/>
            <person name="Hadaegh A."/>
            <person name="Iglesias-Rodriguez M.D."/>
            <person name="Jenkins J."/>
            <person name="Jones B.M."/>
            <person name="Lawson T."/>
            <person name="Leese F."/>
            <person name="Lindquist E."/>
            <person name="Lobanov A."/>
            <person name="Lomsadze A."/>
            <person name="Malik S.B."/>
            <person name="Marsh M.E."/>
            <person name="Mackinder L."/>
            <person name="Mock T."/>
            <person name="Mueller-Roeber B."/>
            <person name="Pagarete A."/>
            <person name="Parker M."/>
            <person name="Probert I."/>
            <person name="Quesneville H."/>
            <person name="Raines C."/>
            <person name="Rensing S.A."/>
            <person name="Riano-Pachon D.M."/>
            <person name="Richier S."/>
            <person name="Rokitta S."/>
            <person name="Shiraiwa Y."/>
            <person name="Soanes D.M."/>
            <person name="van der Giezen M."/>
            <person name="Wahlund T.M."/>
            <person name="Williams B."/>
            <person name="Wilson W."/>
            <person name="Wolfe G."/>
            <person name="Wurch L.L."/>
        </authorList>
    </citation>
    <scope>NUCLEOTIDE SEQUENCE</scope>
</reference>
<evidence type="ECO:0000313" key="3">
    <source>
        <dbReference type="Proteomes" id="UP000013827"/>
    </source>
</evidence>
<dbReference type="Pfam" id="PF00188">
    <property type="entry name" value="CAP"/>
    <property type="match status" value="1"/>
</dbReference>
<sequence length="166" mass="17993">EHNIARTTPSVYADTLAQLLPYFRSATVLDLPGSTDLRMEEGKSAFEEAIDFLREQRPLAPLTTLSRGLTQAAKDHVADSGTGLVSHTGTDGSSPFDRMSRYGTWTGTAGENLMFGGARFDFITPARSVMLSLIVDDGVADRGHRVAIYNPRFRVVGIASGAHSEY</sequence>
<dbReference type="Proteomes" id="UP000013827">
    <property type="component" value="Unassembled WGS sequence"/>
</dbReference>
<keyword evidence="3" id="KW-1185">Reference proteome</keyword>
<dbReference type="eggNOG" id="ENOG502S55K">
    <property type="taxonomic scope" value="Eukaryota"/>
</dbReference>
<proteinExistence type="predicted"/>
<dbReference type="Gene3D" id="3.40.33.10">
    <property type="entry name" value="CAP"/>
    <property type="match status" value="1"/>
</dbReference>
<dbReference type="KEGG" id="ehx:EMIHUDRAFT_57004"/>
<reference evidence="2" key="2">
    <citation type="submission" date="2024-10" db="UniProtKB">
        <authorList>
            <consortium name="EnsemblProtists"/>
        </authorList>
    </citation>
    <scope>IDENTIFICATION</scope>
</reference>
<dbReference type="PANTHER" id="PTHR31157:SF1">
    <property type="entry name" value="SCP DOMAIN-CONTAINING PROTEIN"/>
    <property type="match status" value="1"/>
</dbReference>
<dbReference type="InterPro" id="IPR014044">
    <property type="entry name" value="CAP_dom"/>
</dbReference>
<dbReference type="GeneID" id="17257528"/>
<evidence type="ECO:0000313" key="2">
    <source>
        <dbReference type="EnsemblProtists" id="EOD11332"/>
    </source>
</evidence>
<dbReference type="EnsemblProtists" id="EOD11332">
    <property type="protein sequence ID" value="EOD11332"/>
    <property type="gene ID" value="EMIHUDRAFT_57004"/>
</dbReference>
<feature type="domain" description="SCP" evidence="1">
    <location>
        <begin position="51"/>
        <end position="160"/>
    </location>
</feature>
<name>A0A0D3IJ97_EMIH1</name>
<accession>A0A0D3IJ97</accession>
<dbReference type="OMA" id="RFRTMSC"/>
<dbReference type="PaxDb" id="2903-EOD11332"/>
<dbReference type="PANTHER" id="PTHR31157">
    <property type="entry name" value="SCP DOMAIN-CONTAINING PROTEIN"/>
    <property type="match status" value="1"/>
</dbReference>
<dbReference type="RefSeq" id="XP_005763761.1">
    <property type="nucleotide sequence ID" value="XM_005763704.1"/>
</dbReference>
<dbReference type="InterPro" id="IPR035940">
    <property type="entry name" value="CAP_sf"/>
</dbReference>
<evidence type="ECO:0000259" key="1">
    <source>
        <dbReference type="Pfam" id="PF00188"/>
    </source>
</evidence>
<dbReference type="HOGENOM" id="CLU_085385_0_0_1"/>
<protein>
    <recommendedName>
        <fullName evidence="1">SCP domain-containing protein</fullName>
    </recommendedName>
</protein>
<organism evidence="2 3">
    <name type="scientific">Emiliania huxleyi (strain CCMP1516)</name>
    <dbReference type="NCBI Taxonomy" id="280463"/>
    <lineage>
        <taxon>Eukaryota</taxon>
        <taxon>Haptista</taxon>
        <taxon>Haptophyta</taxon>
        <taxon>Prymnesiophyceae</taxon>
        <taxon>Isochrysidales</taxon>
        <taxon>Noelaerhabdaceae</taxon>
        <taxon>Emiliania</taxon>
    </lineage>
</organism>
<dbReference type="SUPFAM" id="SSF55797">
    <property type="entry name" value="PR-1-like"/>
    <property type="match status" value="1"/>
</dbReference>